<sequence>MKKTLFTILILAALAAILVALFFYFFPRQAVAPGEEVGFQEFSPLEIAGEITPEGIIIVGEEGEELEEILVPGEEIMVGEEVKKINKVTDRGVAGGNIIYNKNGELIIYYVDSSNGNIYRKKIDKNEIFGSEERITTTIIPGVHEAFFTSLNTVGQTKQNAKVVLRYAKEDFDSPSGFVIETFLGNLPKENTDGTFASRELRGIFLEQNITDLSVSPDTNKLFYLANLGDKVLGMNYDLTSAKKVQIFSSSFTEWLSQYATSKSIILTAKASSDATGASYLLDIASKNYSKIMGGINGLTTLMSPSGKFLLYGGSDGALKIFDLDKKTSAPLGLNSLSEKCVWSKDNINIYCAAPDNLGGSLPDDWYKGLVSFSDSVWKVNTRDGNTTLLLEAKDFETPLDMVNLKLNEKGNYLFFTNKKDGSLWVITL</sequence>
<dbReference type="Proteomes" id="UP000178059">
    <property type="component" value="Unassembled WGS sequence"/>
</dbReference>
<dbReference type="InterPro" id="IPR015943">
    <property type="entry name" value="WD40/YVTN_repeat-like_dom_sf"/>
</dbReference>
<evidence type="ECO:0000313" key="1">
    <source>
        <dbReference type="EMBL" id="OGI69059.1"/>
    </source>
</evidence>
<accession>A0A1F6VHK0</accession>
<dbReference type="EMBL" id="MFTT01000034">
    <property type="protein sequence ID" value="OGI69059.1"/>
    <property type="molecule type" value="Genomic_DNA"/>
</dbReference>
<evidence type="ECO:0000313" key="2">
    <source>
        <dbReference type="Proteomes" id="UP000178059"/>
    </source>
</evidence>
<dbReference type="STRING" id="1801743.A2824_00545"/>
<reference evidence="1 2" key="1">
    <citation type="journal article" date="2016" name="Nat. Commun.">
        <title>Thousands of microbial genomes shed light on interconnected biogeochemical processes in an aquifer system.</title>
        <authorList>
            <person name="Anantharaman K."/>
            <person name="Brown C.T."/>
            <person name="Hug L.A."/>
            <person name="Sharon I."/>
            <person name="Castelle C.J."/>
            <person name="Probst A.J."/>
            <person name="Thomas B.C."/>
            <person name="Singh A."/>
            <person name="Wilkins M.J."/>
            <person name="Karaoz U."/>
            <person name="Brodie E.L."/>
            <person name="Williams K.H."/>
            <person name="Hubbard S.S."/>
            <person name="Banfield J.F."/>
        </authorList>
    </citation>
    <scope>NUCLEOTIDE SEQUENCE [LARGE SCALE GENOMIC DNA]</scope>
</reference>
<name>A0A1F6VHK0_9BACT</name>
<dbReference type="AlphaFoldDB" id="A0A1F6VHK0"/>
<evidence type="ECO:0008006" key="3">
    <source>
        <dbReference type="Google" id="ProtNLM"/>
    </source>
</evidence>
<dbReference type="Gene3D" id="2.130.10.10">
    <property type="entry name" value="YVTN repeat-like/Quinoprotein amine dehydrogenase"/>
    <property type="match status" value="1"/>
</dbReference>
<dbReference type="SUPFAM" id="SSF69322">
    <property type="entry name" value="Tricorn protease domain 2"/>
    <property type="match status" value="1"/>
</dbReference>
<gene>
    <name evidence="1" type="ORF">A2824_00545</name>
</gene>
<organism evidence="1 2">
    <name type="scientific">Candidatus Nomurabacteria bacterium RIFCSPHIGHO2_01_FULL_42_16</name>
    <dbReference type="NCBI Taxonomy" id="1801743"/>
    <lineage>
        <taxon>Bacteria</taxon>
        <taxon>Candidatus Nomuraibacteriota</taxon>
    </lineage>
</organism>
<comment type="caution">
    <text evidence="1">The sequence shown here is derived from an EMBL/GenBank/DDBJ whole genome shotgun (WGS) entry which is preliminary data.</text>
</comment>
<proteinExistence type="predicted"/>
<protein>
    <recommendedName>
        <fullName evidence="3">WD40 repeat domain-containing protein</fullName>
    </recommendedName>
</protein>